<dbReference type="InterPro" id="IPR043128">
    <property type="entry name" value="Rev_trsase/Diguanyl_cyclase"/>
</dbReference>
<evidence type="ECO:0000313" key="6">
    <source>
        <dbReference type="Proteomes" id="UP000677152"/>
    </source>
</evidence>
<dbReference type="InterPro" id="IPR029787">
    <property type="entry name" value="Nucleotide_cyclase"/>
</dbReference>
<feature type="domain" description="PAC" evidence="2">
    <location>
        <begin position="211"/>
        <end position="263"/>
    </location>
</feature>
<dbReference type="SMART" id="SM00052">
    <property type="entry name" value="EAL"/>
    <property type="match status" value="1"/>
</dbReference>
<dbReference type="InterPro" id="IPR000700">
    <property type="entry name" value="PAS-assoc_C"/>
</dbReference>
<dbReference type="InterPro" id="IPR001610">
    <property type="entry name" value="PAC"/>
</dbReference>
<dbReference type="SMART" id="SM00091">
    <property type="entry name" value="PAS"/>
    <property type="match status" value="1"/>
</dbReference>
<dbReference type="Gene3D" id="3.30.70.270">
    <property type="match status" value="1"/>
</dbReference>
<dbReference type="Gene3D" id="3.30.450.20">
    <property type="entry name" value="PAS domain"/>
    <property type="match status" value="1"/>
</dbReference>
<dbReference type="InterPro" id="IPR052155">
    <property type="entry name" value="Biofilm_reg_signaling"/>
</dbReference>
<organism evidence="5 6">
    <name type="scientific">Actinosynnema pretiosum subsp. pretiosum</name>
    <dbReference type="NCBI Taxonomy" id="103721"/>
    <lineage>
        <taxon>Bacteria</taxon>
        <taxon>Bacillati</taxon>
        <taxon>Actinomycetota</taxon>
        <taxon>Actinomycetes</taxon>
        <taxon>Pseudonocardiales</taxon>
        <taxon>Pseudonocardiaceae</taxon>
        <taxon>Actinosynnema</taxon>
    </lineage>
</organism>
<dbReference type="InterPro" id="IPR000014">
    <property type="entry name" value="PAS"/>
</dbReference>
<dbReference type="SMART" id="SM00267">
    <property type="entry name" value="GGDEF"/>
    <property type="match status" value="1"/>
</dbReference>
<dbReference type="SUPFAM" id="SSF141868">
    <property type="entry name" value="EAL domain-like"/>
    <property type="match status" value="1"/>
</dbReference>
<dbReference type="NCBIfam" id="TIGR00229">
    <property type="entry name" value="sensory_box"/>
    <property type="match status" value="1"/>
</dbReference>
<dbReference type="Proteomes" id="UP000677152">
    <property type="component" value="Chromosome"/>
</dbReference>
<dbReference type="CDD" id="cd01949">
    <property type="entry name" value="GGDEF"/>
    <property type="match status" value="1"/>
</dbReference>
<protein>
    <submittedName>
        <fullName evidence="5">EAL domain-containing protein</fullName>
    </submittedName>
</protein>
<proteinExistence type="predicted"/>
<dbReference type="PROSITE" id="PS50113">
    <property type="entry name" value="PAC"/>
    <property type="match status" value="1"/>
</dbReference>
<evidence type="ECO:0000313" key="5">
    <source>
        <dbReference type="EMBL" id="QUF02650.1"/>
    </source>
</evidence>
<accession>A0AA45L4E4</accession>
<dbReference type="CDD" id="cd00130">
    <property type="entry name" value="PAS"/>
    <property type="match status" value="1"/>
</dbReference>
<feature type="domain" description="PAS" evidence="1">
    <location>
        <begin position="137"/>
        <end position="207"/>
    </location>
</feature>
<feature type="domain" description="EAL" evidence="3">
    <location>
        <begin position="434"/>
        <end position="691"/>
    </location>
</feature>
<name>A0AA45L4E4_9PSEU</name>
<dbReference type="Gene3D" id="3.20.20.450">
    <property type="entry name" value="EAL domain"/>
    <property type="match status" value="1"/>
</dbReference>
<dbReference type="InterPro" id="IPR035919">
    <property type="entry name" value="EAL_sf"/>
</dbReference>
<feature type="domain" description="GGDEF" evidence="4">
    <location>
        <begin position="293"/>
        <end position="425"/>
    </location>
</feature>
<dbReference type="InterPro" id="IPR013656">
    <property type="entry name" value="PAS_4"/>
</dbReference>
<dbReference type="PANTHER" id="PTHR44757">
    <property type="entry name" value="DIGUANYLATE CYCLASE DGCP"/>
    <property type="match status" value="1"/>
</dbReference>
<dbReference type="PANTHER" id="PTHR44757:SF2">
    <property type="entry name" value="BIOFILM ARCHITECTURE MAINTENANCE PROTEIN MBAA"/>
    <property type="match status" value="1"/>
</dbReference>
<gene>
    <name evidence="5" type="ORF">KCV87_24775</name>
</gene>
<evidence type="ECO:0000259" key="1">
    <source>
        <dbReference type="PROSITE" id="PS50112"/>
    </source>
</evidence>
<dbReference type="AlphaFoldDB" id="A0AA45L4E4"/>
<reference evidence="5" key="1">
    <citation type="submission" date="2021-04" db="EMBL/GenBank/DDBJ databases">
        <title>Genomic sequence of Actinosynnema pretiosum subsp. pretiosum ATCC 31280 (C-14919).</title>
        <authorList>
            <person name="Bai L."/>
            <person name="Wang X."/>
            <person name="Xiao Y."/>
        </authorList>
    </citation>
    <scope>NUCLEOTIDE SEQUENCE</scope>
    <source>
        <strain evidence="5">ATCC 31280</strain>
    </source>
</reference>
<dbReference type="NCBIfam" id="TIGR00254">
    <property type="entry name" value="GGDEF"/>
    <property type="match status" value="1"/>
</dbReference>
<evidence type="ECO:0000259" key="2">
    <source>
        <dbReference type="PROSITE" id="PS50113"/>
    </source>
</evidence>
<evidence type="ECO:0000259" key="4">
    <source>
        <dbReference type="PROSITE" id="PS50887"/>
    </source>
</evidence>
<dbReference type="InterPro" id="IPR035965">
    <property type="entry name" value="PAS-like_dom_sf"/>
</dbReference>
<dbReference type="EMBL" id="CP073249">
    <property type="protein sequence ID" value="QUF02650.1"/>
    <property type="molecule type" value="Genomic_DNA"/>
</dbReference>
<dbReference type="Pfam" id="PF00990">
    <property type="entry name" value="GGDEF"/>
    <property type="match status" value="1"/>
</dbReference>
<dbReference type="PROSITE" id="PS50883">
    <property type="entry name" value="EAL"/>
    <property type="match status" value="1"/>
</dbReference>
<dbReference type="PROSITE" id="PS50112">
    <property type="entry name" value="PAS"/>
    <property type="match status" value="1"/>
</dbReference>
<dbReference type="CDD" id="cd01948">
    <property type="entry name" value="EAL"/>
    <property type="match status" value="1"/>
</dbReference>
<dbReference type="InterPro" id="IPR000160">
    <property type="entry name" value="GGDEF_dom"/>
</dbReference>
<dbReference type="Pfam" id="PF00563">
    <property type="entry name" value="EAL"/>
    <property type="match status" value="1"/>
</dbReference>
<dbReference type="InterPro" id="IPR001633">
    <property type="entry name" value="EAL_dom"/>
</dbReference>
<dbReference type="SUPFAM" id="SSF55785">
    <property type="entry name" value="PYP-like sensor domain (PAS domain)"/>
    <property type="match status" value="1"/>
</dbReference>
<dbReference type="PROSITE" id="PS50887">
    <property type="entry name" value="GGDEF"/>
    <property type="match status" value="1"/>
</dbReference>
<dbReference type="SMART" id="SM00086">
    <property type="entry name" value="PAC"/>
    <property type="match status" value="1"/>
</dbReference>
<sequence length="702" mass="74269">MKTAGGAGDAPEPRADLGAATAHEGFAQRWAEALPDPAAHLGTLVRLTAGLSSVDGQEPEEAARRVGRALVGHGPGRPGVLEGTIAFLAENLRPHLVALHGADHPAASRVPAVLGAVAAGFAEAAAELAADEVREEGEAKFRAVWRTSALAIAEVASDGRVVDHNAALPAILGYPPDRVAGLSAREVVHPDDLPALRRLGGQLLSGERDGVQVEKRLVRADGEAIPAQLAITPVRGRDGDVRCYVAVVEDLDEVRALQLQLVRQSLNDPLTGLANRAQFLGWLESEEGPQGSGSLVVALLDLDGLRVVNGAFGHEVGDRVLRAAVSVLGTVFGGGARIARLGGDEFGVLVTGSDLPPVLDLVEQALRELAEPVWWEERGIGVAASVGVVARTGPGLPDGELLRRAGVALDWAKDSGKTGWSLYDPDRDARERDRSALAASVAGGAEQGDFRVDYEPVHALADRSVVAVEAVLRWDHAERGLVDLRWLGPLLERTGMGLRLDRWALERACAQAGRWYAALGEEAPVLSVDLSVRQCQEPELVAWVRQVLRDTGLPPHKLRFELPERLPSALSEEQVEELNILASHGVLLALDQLGGGNVAVDRIRQLPLSALKFGGPPVRGLAEGANLVDRAAAVALLSWSRQLGLELHAVHVSTSDEARRLRELGVSAGQGVLFNAEPLTGADVAELLGLDPDEDEDPDEDA</sequence>
<dbReference type="SUPFAM" id="SSF55073">
    <property type="entry name" value="Nucleotide cyclase"/>
    <property type="match status" value="1"/>
</dbReference>
<evidence type="ECO:0000259" key="3">
    <source>
        <dbReference type="PROSITE" id="PS50883"/>
    </source>
</evidence>
<dbReference type="Pfam" id="PF08448">
    <property type="entry name" value="PAS_4"/>
    <property type="match status" value="1"/>
</dbReference>